<evidence type="ECO:0000313" key="9">
    <source>
        <dbReference type="EMBL" id="KVE25999.1"/>
    </source>
</evidence>
<keyword evidence="4 7" id="KW-0812">Transmembrane</keyword>
<dbReference type="EMBL" id="LOWA01000036">
    <property type="protein sequence ID" value="KVE25999.1"/>
    <property type="molecule type" value="Genomic_DNA"/>
</dbReference>
<evidence type="ECO:0000256" key="1">
    <source>
        <dbReference type="ARBA" id="ARBA00004651"/>
    </source>
</evidence>
<keyword evidence="2 7" id="KW-0813">Transport</keyword>
<evidence type="ECO:0000256" key="3">
    <source>
        <dbReference type="ARBA" id="ARBA00022475"/>
    </source>
</evidence>
<dbReference type="CDD" id="cd06261">
    <property type="entry name" value="TM_PBP2"/>
    <property type="match status" value="1"/>
</dbReference>
<keyword evidence="10" id="KW-1185">Reference proteome</keyword>
<keyword evidence="5 7" id="KW-1133">Transmembrane helix</keyword>
<comment type="caution">
    <text evidence="9">The sequence shown here is derived from an EMBL/GenBank/DDBJ whole genome shotgun (WGS) entry which is preliminary data.</text>
</comment>
<dbReference type="Proteomes" id="UP000062788">
    <property type="component" value="Unassembled WGS sequence"/>
</dbReference>
<dbReference type="Gene3D" id="1.10.3720.10">
    <property type="entry name" value="MetI-like"/>
    <property type="match status" value="1"/>
</dbReference>
<dbReference type="RefSeq" id="WP_059518340.1">
    <property type="nucleotide sequence ID" value="NZ_LOWA01000036.1"/>
</dbReference>
<evidence type="ECO:0000259" key="8">
    <source>
        <dbReference type="PROSITE" id="PS50928"/>
    </source>
</evidence>
<dbReference type="GO" id="GO:0055085">
    <property type="term" value="P:transmembrane transport"/>
    <property type="evidence" value="ECO:0007669"/>
    <property type="project" value="InterPro"/>
</dbReference>
<feature type="transmembrane region" description="Helical" evidence="7">
    <location>
        <begin position="119"/>
        <end position="141"/>
    </location>
</feature>
<proteinExistence type="inferred from homology"/>
<comment type="subcellular location">
    <subcellularLocation>
        <location evidence="1 7">Cell membrane</location>
        <topology evidence="1 7">Multi-pass membrane protein</topology>
    </subcellularLocation>
</comment>
<evidence type="ECO:0000256" key="2">
    <source>
        <dbReference type="ARBA" id="ARBA00022448"/>
    </source>
</evidence>
<organism evidence="9 10">
    <name type="scientific">Burkholderia singularis</name>
    <dbReference type="NCBI Taxonomy" id="1503053"/>
    <lineage>
        <taxon>Bacteria</taxon>
        <taxon>Pseudomonadati</taxon>
        <taxon>Pseudomonadota</taxon>
        <taxon>Betaproteobacteria</taxon>
        <taxon>Burkholderiales</taxon>
        <taxon>Burkholderiaceae</taxon>
        <taxon>Burkholderia</taxon>
        <taxon>pseudomallei group</taxon>
    </lineage>
</organism>
<evidence type="ECO:0000256" key="5">
    <source>
        <dbReference type="ARBA" id="ARBA00022989"/>
    </source>
</evidence>
<feature type="transmembrane region" description="Helical" evidence="7">
    <location>
        <begin position="63"/>
        <end position="82"/>
    </location>
</feature>
<feature type="transmembrane region" description="Helical" evidence="7">
    <location>
        <begin position="178"/>
        <end position="200"/>
    </location>
</feature>
<accession>A0A118DN67</accession>
<dbReference type="PROSITE" id="PS50928">
    <property type="entry name" value="ABC_TM1"/>
    <property type="match status" value="1"/>
</dbReference>
<protein>
    <submittedName>
        <fullName evidence="9">ABC transporter permease</fullName>
    </submittedName>
</protein>
<dbReference type="AlphaFoldDB" id="A0A118DN67"/>
<evidence type="ECO:0000256" key="4">
    <source>
        <dbReference type="ARBA" id="ARBA00022692"/>
    </source>
</evidence>
<evidence type="ECO:0000256" key="7">
    <source>
        <dbReference type="RuleBase" id="RU363032"/>
    </source>
</evidence>
<evidence type="ECO:0000256" key="6">
    <source>
        <dbReference type="ARBA" id="ARBA00023136"/>
    </source>
</evidence>
<feature type="transmembrane region" description="Helical" evidence="7">
    <location>
        <begin position="220"/>
        <end position="240"/>
    </location>
</feature>
<reference evidence="9 10" key="1">
    <citation type="submission" date="2015-11" db="EMBL/GenBank/DDBJ databases">
        <title>Expanding the genomic diversity of Burkholderia species for the development of highly accurate diagnostics.</title>
        <authorList>
            <person name="Sahl J."/>
            <person name="Keim P."/>
            <person name="Wagner D."/>
        </authorList>
    </citation>
    <scope>NUCLEOTIDE SEQUENCE [LARGE SCALE GENOMIC DNA]</scope>
    <source>
        <strain evidence="9 10">TSV85</strain>
    </source>
</reference>
<feature type="transmembrane region" description="Helical" evidence="7">
    <location>
        <begin position="88"/>
        <end position="107"/>
    </location>
</feature>
<dbReference type="OrthoDB" id="9796361at2"/>
<dbReference type="Pfam" id="PF00528">
    <property type="entry name" value="BPD_transp_1"/>
    <property type="match status" value="1"/>
</dbReference>
<dbReference type="GO" id="GO:0005886">
    <property type="term" value="C:plasma membrane"/>
    <property type="evidence" value="ECO:0007669"/>
    <property type="project" value="UniProtKB-SubCell"/>
</dbReference>
<keyword evidence="3" id="KW-1003">Cell membrane</keyword>
<feature type="transmembrane region" description="Helical" evidence="7">
    <location>
        <begin position="247"/>
        <end position="268"/>
    </location>
</feature>
<feature type="transmembrane region" description="Helical" evidence="7">
    <location>
        <begin position="280"/>
        <end position="301"/>
    </location>
</feature>
<comment type="similarity">
    <text evidence="7">Belongs to the binding-protein-dependent transport system permease family.</text>
</comment>
<dbReference type="PANTHER" id="PTHR30151:SF16">
    <property type="entry name" value="ABC TRANSPORTER PERMEASE PROTEIN"/>
    <property type="match status" value="1"/>
</dbReference>
<evidence type="ECO:0000313" key="10">
    <source>
        <dbReference type="Proteomes" id="UP000062788"/>
    </source>
</evidence>
<name>A0A118DN67_9BURK</name>
<keyword evidence="6 7" id="KW-0472">Membrane</keyword>
<sequence>MSARPLPPVRREYEIALDETAPAPADAAGAVRDAASHAGGRRAQPPALGARRSALRRLSDAGWLRKTAIAIVLIALWEIAARVLDNDLLLPTFSATALAFVQGVASGELPAKIAVSLSVLLRGYALGVGCAFALTALAVSTRFGRDLLTMLTAMFNPLPSIALLPLALLWFGLGSGSLLFVLVHAVLWPLALNTFAGFQAVPATLRMVGRNYGLTGLRHVVAILIPAALPSILAGLRVGWAFAWRTLIAAELVFGANAGGGGLGWYIFQNRNELYTDRVFAGLAAVIVIGLLAEHGVFDLLERVTVRRWGAQH</sequence>
<dbReference type="InterPro" id="IPR035906">
    <property type="entry name" value="MetI-like_sf"/>
</dbReference>
<gene>
    <name evidence="9" type="ORF">WS67_16610</name>
</gene>
<dbReference type="PANTHER" id="PTHR30151">
    <property type="entry name" value="ALKANE SULFONATE ABC TRANSPORTER-RELATED, MEMBRANE SUBUNIT"/>
    <property type="match status" value="1"/>
</dbReference>
<dbReference type="InterPro" id="IPR000515">
    <property type="entry name" value="MetI-like"/>
</dbReference>
<dbReference type="SUPFAM" id="SSF161098">
    <property type="entry name" value="MetI-like"/>
    <property type="match status" value="1"/>
</dbReference>
<feature type="domain" description="ABC transmembrane type-1" evidence="8">
    <location>
        <begin position="109"/>
        <end position="302"/>
    </location>
</feature>
<feature type="transmembrane region" description="Helical" evidence="7">
    <location>
        <begin position="147"/>
        <end position="171"/>
    </location>
</feature>